<feature type="transmembrane region" description="Helical" evidence="9">
    <location>
        <begin position="166"/>
        <end position="184"/>
    </location>
</feature>
<keyword evidence="3" id="KW-0813">Transport</keyword>
<dbReference type="AlphaFoldDB" id="A0A9D4VHM4"/>
<dbReference type="EMBL" id="JAMSHJ010000007">
    <property type="protein sequence ID" value="KAI5382921.1"/>
    <property type="molecule type" value="Genomic_DNA"/>
</dbReference>
<comment type="similarity">
    <text evidence="2">Belongs to the aromatic acid exporter (TC 2.A.85) family.</text>
</comment>
<dbReference type="GO" id="GO:0016020">
    <property type="term" value="C:membrane"/>
    <property type="evidence" value="ECO:0007669"/>
    <property type="project" value="UniProtKB-SubCell"/>
</dbReference>
<sequence>MASNLSDKKENLLPVKGSDIVGLQQEQEQSRMMSFKQKVKGVAKMAYEMGRSDPRKIIFAAKMALALILISLLIFLKEPFQDLTRHSVWAILTVVVVFEFSIGATFSKGFNRGLGTLSAGGLAVGMGELSALAGDWEEVIVIINTFVVGFCATYAKLYPTLKPYEYGFRVFLITYCYITVSGYHTGEFLETSISRFLLIALGAAVSLGVNVCIYPIWAGEDLHNLVTKNFMGVATSLEGIFQHFSYDHVLFVTFSSSESSLSSYNYIRLQFHCDQRWVVNHYLNCVEYEKVPSKILTYQAAAEDPVYSGYRSAVESTSNEDSLLGFAVWEPPHGRYKSLNYPWKNYVKVSGALRHCAFMVMAMHGCILSEIQAPAEKRQVFRNELKRVGSEGAKVLRELGNKVKKMEKLGRGDLLYEVHEAAEELQQKIDKKSYLLVNSELWEIGSRPREETDNSNSKGLFNMDQDRKFLEYKSLSEAVLDLRSVEVQNNWDGKTTDNNNISAVPASIANENMSMKQPQSWPAHVYYKPDAKAKVEESKTLESASSLSLTTFTSLLIEFVARLQNLVDSFEELGEKANFKDPLEPVVVTPTGFWNRLFNCFRS</sequence>
<reference evidence="10 11" key="1">
    <citation type="journal article" date="2022" name="Nat. Genet.">
        <title>Improved pea reference genome and pan-genome highlight genomic features and evolutionary characteristics.</title>
        <authorList>
            <person name="Yang T."/>
            <person name="Liu R."/>
            <person name="Luo Y."/>
            <person name="Hu S."/>
            <person name="Wang D."/>
            <person name="Wang C."/>
            <person name="Pandey M.K."/>
            <person name="Ge S."/>
            <person name="Xu Q."/>
            <person name="Li N."/>
            <person name="Li G."/>
            <person name="Huang Y."/>
            <person name="Saxena R.K."/>
            <person name="Ji Y."/>
            <person name="Li M."/>
            <person name="Yan X."/>
            <person name="He Y."/>
            <person name="Liu Y."/>
            <person name="Wang X."/>
            <person name="Xiang C."/>
            <person name="Varshney R.K."/>
            <person name="Ding H."/>
            <person name="Gao S."/>
            <person name="Zong X."/>
        </authorList>
    </citation>
    <scope>NUCLEOTIDE SEQUENCE [LARGE SCALE GENOMIC DNA]</scope>
    <source>
        <strain evidence="10 11">cv. Zhongwan 6</strain>
    </source>
</reference>
<keyword evidence="5 9" id="KW-1133">Transmembrane helix</keyword>
<organism evidence="10 11">
    <name type="scientific">Pisum sativum</name>
    <name type="common">Garden pea</name>
    <name type="synonym">Lathyrus oleraceus</name>
    <dbReference type="NCBI Taxonomy" id="3888"/>
    <lineage>
        <taxon>Eukaryota</taxon>
        <taxon>Viridiplantae</taxon>
        <taxon>Streptophyta</taxon>
        <taxon>Embryophyta</taxon>
        <taxon>Tracheophyta</taxon>
        <taxon>Spermatophyta</taxon>
        <taxon>Magnoliopsida</taxon>
        <taxon>eudicotyledons</taxon>
        <taxon>Gunneridae</taxon>
        <taxon>Pentapetalae</taxon>
        <taxon>rosids</taxon>
        <taxon>fabids</taxon>
        <taxon>Fabales</taxon>
        <taxon>Fabaceae</taxon>
        <taxon>Papilionoideae</taxon>
        <taxon>50 kb inversion clade</taxon>
        <taxon>NPAAA clade</taxon>
        <taxon>Hologalegina</taxon>
        <taxon>IRL clade</taxon>
        <taxon>Fabeae</taxon>
        <taxon>Lathyrus</taxon>
    </lineage>
</organism>
<comment type="caution">
    <text evidence="10">The sequence shown here is derived from an EMBL/GenBank/DDBJ whole genome shotgun (WGS) entry which is preliminary data.</text>
</comment>
<evidence type="ECO:0000256" key="3">
    <source>
        <dbReference type="ARBA" id="ARBA00022448"/>
    </source>
</evidence>
<feature type="transmembrane region" description="Helical" evidence="9">
    <location>
        <begin position="139"/>
        <end position="159"/>
    </location>
</feature>
<dbReference type="Pfam" id="PF11744">
    <property type="entry name" value="ALMT"/>
    <property type="match status" value="1"/>
</dbReference>
<protein>
    <submittedName>
        <fullName evidence="10">Aluminum-activated malate transporter 9</fullName>
    </submittedName>
</protein>
<feature type="transmembrane region" description="Helical" evidence="9">
    <location>
        <begin position="57"/>
        <end position="76"/>
    </location>
</feature>
<feature type="transmembrane region" description="Helical" evidence="9">
    <location>
        <begin position="88"/>
        <end position="107"/>
    </location>
</feature>
<evidence type="ECO:0000313" key="10">
    <source>
        <dbReference type="EMBL" id="KAI5382921.1"/>
    </source>
</evidence>
<evidence type="ECO:0000256" key="2">
    <source>
        <dbReference type="ARBA" id="ARBA00007079"/>
    </source>
</evidence>
<proteinExistence type="inferred from homology"/>
<feature type="transmembrane region" description="Helical" evidence="9">
    <location>
        <begin position="114"/>
        <end position="133"/>
    </location>
</feature>
<evidence type="ECO:0000256" key="4">
    <source>
        <dbReference type="ARBA" id="ARBA00022692"/>
    </source>
</evidence>
<evidence type="ECO:0000256" key="7">
    <source>
        <dbReference type="ARBA" id="ARBA00023136"/>
    </source>
</evidence>
<evidence type="ECO:0000313" key="11">
    <source>
        <dbReference type="Proteomes" id="UP001058974"/>
    </source>
</evidence>
<dbReference type="Proteomes" id="UP001058974">
    <property type="component" value="Chromosome 7"/>
</dbReference>
<comment type="subcellular location">
    <subcellularLocation>
        <location evidence="1">Membrane</location>
        <topology evidence="1">Multi-pass membrane protein</topology>
    </subcellularLocation>
</comment>
<dbReference type="GO" id="GO:0034220">
    <property type="term" value="P:monoatomic ion transmembrane transport"/>
    <property type="evidence" value="ECO:0007669"/>
    <property type="project" value="UniProtKB-KW"/>
</dbReference>
<keyword evidence="4 9" id="KW-0812">Transmembrane</keyword>
<keyword evidence="8" id="KW-0407">Ion channel</keyword>
<evidence type="ECO:0000256" key="1">
    <source>
        <dbReference type="ARBA" id="ARBA00004141"/>
    </source>
</evidence>
<feature type="transmembrane region" description="Helical" evidence="9">
    <location>
        <begin position="196"/>
        <end position="217"/>
    </location>
</feature>
<dbReference type="Gramene" id="Psat07G0036300-T1">
    <property type="protein sequence ID" value="KAI5382921.1"/>
    <property type="gene ID" value="KIW84_070363"/>
</dbReference>
<evidence type="ECO:0000256" key="8">
    <source>
        <dbReference type="ARBA" id="ARBA00023303"/>
    </source>
</evidence>
<keyword evidence="7 9" id="KW-0472">Membrane</keyword>
<dbReference type="InterPro" id="IPR020966">
    <property type="entry name" value="ALMT"/>
</dbReference>
<keyword evidence="11" id="KW-1185">Reference proteome</keyword>
<dbReference type="PANTHER" id="PTHR31086">
    <property type="entry name" value="ALUMINUM-ACTIVATED MALATE TRANSPORTER 10"/>
    <property type="match status" value="1"/>
</dbReference>
<name>A0A9D4VHM4_PEA</name>
<evidence type="ECO:0000256" key="5">
    <source>
        <dbReference type="ARBA" id="ARBA00022989"/>
    </source>
</evidence>
<keyword evidence="6" id="KW-0406">Ion transport</keyword>
<evidence type="ECO:0000256" key="9">
    <source>
        <dbReference type="SAM" id="Phobius"/>
    </source>
</evidence>
<dbReference type="GO" id="GO:0015743">
    <property type="term" value="P:malate transport"/>
    <property type="evidence" value="ECO:0007669"/>
    <property type="project" value="InterPro"/>
</dbReference>
<accession>A0A9D4VHM4</accession>
<gene>
    <name evidence="10" type="ORF">KIW84_070363</name>
</gene>
<evidence type="ECO:0000256" key="6">
    <source>
        <dbReference type="ARBA" id="ARBA00023065"/>
    </source>
</evidence>